<protein>
    <submittedName>
        <fullName evidence="7">Ca2+:H+ antiporter</fullName>
    </submittedName>
</protein>
<keyword evidence="2 5" id="KW-0812">Transmembrane</keyword>
<feature type="transmembrane region" description="Helical" evidence="5">
    <location>
        <begin position="330"/>
        <end position="349"/>
    </location>
</feature>
<dbReference type="Gene3D" id="1.20.1420.30">
    <property type="entry name" value="NCX, central ion-binding region"/>
    <property type="match status" value="1"/>
</dbReference>
<feature type="transmembrane region" description="Helical" evidence="5">
    <location>
        <begin position="297"/>
        <end position="318"/>
    </location>
</feature>
<comment type="subcellular location">
    <subcellularLocation>
        <location evidence="1">Membrane</location>
        <topology evidence="1">Multi-pass membrane protein</topology>
    </subcellularLocation>
</comment>
<dbReference type="EMBL" id="FOSN01000002">
    <property type="protein sequence ID" value="SFK10335.1"/>
    <property type="molecule type" value="Genomic_DNA"/>
</dbReference>
<dbReference type="InterPro" id="IPR004837">
    <property type="entry name" value="NaCa_Exmemb"/>
</dbReference>
<gene>
    <name evidence="7" type="ORF">SAMN05444581_102102</name>
</gene>
<feature type="transmembrane region" description="Helical" evidence="5">
    <location>
        <begin position="50"/>
        <end position="69"/>
    </location>
</feature>
<dbReference type="Proteomes" id="UP000198755">
    <property type="component" value="Unassembled WGS sequence"/>
</dbReference>
<sequence>MLKAGKTSGLWDSWRSDRILLVTLATCVIFSREGEEYYAKLANPLVLGLTFFWLFGVILVSSFAVVRHAEHIAERLGEPAGTLILTLSVTFIEVMSITAIMLHGENNPTLVRDTILSVIMIVLNGMVGLSLLLGGWKHREQVYNLQGANTYLGVIIPLVVLSVILPDYTETTPGPALSVLQQSALSFMSLGLYCAFLAMQTGRHRAYFTLDEGLMEKAHVAPAPGARSVPFHFVMLAAYVLPVIYLAEQLAHPIDYVIETLKAPDIFGGVAIALLVATPEAVGAVRAALANKLQRSVNILLGSVLSSIGLTVPVMLIVSRWTAHPVVLGVEHADMILLLLTLALSFITFSNGRTNVLQGAVHLIMFTTFLFLMMEG</sequence>
<feature type="domain" description="Sodium/calcium exchanger membrane region" evidence="6">
    <location>
        <begin position="232"/>
        <end position="373"/>
    </location>
</feature>
<dbReference type="AlphaFoldDB" id="A0A1I3WS42"/>
<feature type="transmembrane region" description="Helical" evidence="5">
    <location>
        <begin position="148"/>
        <end position="165"/>
    </location>
</feature>
<keyword evidence="8" id="KW-1185">Reference proteome</keyword>
<keyword evidence="4 5" id="KW-0472">Membrane</keyword>
<dbReference type="InterPro" id="IPR052946">
    <property type="entry name" value="Alkaline_pH_Ca-Antiporter"/>
</dbReference>
<evidence type="ECO:0000256" key="5">
    <source>
        <dbReference type="SAM" id="Phobius"/>
    </source>
</evidence>
<evidence type="ECO:0000313" key="7">
    <source>
        <dbReference type="EMBL" id="SFK10335.1"/>
    </source>
</evidence>
<feature type="transmembrane region" description="Helical" evidence="5">
    <location>
        <begin position="81"/>
        <end position="102"/>
    </location>
</feature>
<reference evidence="7 8" key="1">
    <citation type="submission" date="2016-10" db="EMBL/GenBank/DDBJ databases">
        <authorList>
            <person name="de Groot N.N."/>
        </authorList>
    </citation>
    <scope>NUCLEOTIDE SEQUENCE [LARGE SCALE GENOMIC DNA]</scope>
    <source>
        <strain evidence="7 8">NE2</strain>
    </source>
</reference>
<evidence type="ECO:0000256" key="2">
    <source>
        <dbReference type="ARBA" id="ARBA00022692"/>
    </source>
</evidence>
<dbReference type="PANTHER" id="PTHR37958:SF1">
    <property type="entry name" value="SODIUM-POTASSIUM_PROTON ANTIPORTER CHAA"/>
    <property type="match status" value="1"/>
</dbReference>
<dbReference type="InterPro" id="IPR044880">
    <property type="entry name" value="NCX_ion-bd_dom_sf"/>
</dbReference>
<dbReference type="RefSeq" id="WP_244532072.1">
    <property type="nucleotide sequence ID" value="NZ_FOSN01000002.1"/>
</dbReference>
<evidence type="ECO:0000256" key="4">
    <source>
        <dbReference type="ARBA" id="ARBA00023136"/>
    </source>
</evidence>
<dbReference type="GO" id="GO:0015386">
    <property type="term" value="F:potassium:proton antiporter activity"/>
    <property type="evidence" value="ECO:0007669"/>
    <property type="project" value="TreeGrafter"/>
</dbReference>
<feature type="transmembrane region" description="Helical" evidence="5">
    <location>
        <begin position="177"/>
        <end position="198"/>
    </location>
</feature>
<organism evidence="7 8">
    <name type="scientific">Methylocapsa palsarum</name>
    <dbReference type="NCBI Taxonomy" id="1612308"/>
    <lineage>
        <taxon>Bacteria</taxon>
        <taxon>Pseudomonadati</taxon>
        <taxon>Pseudomonadota</taxon>
        <taxon>Alphaproteobacteria</taxon>
        <taxon>Hyphomicrobiales</taxon>
        <taxon>Beijerinckiaceae</taxon>
        <taxon>Methylocapsa</taxon>
    </lineage>
</organism>
<feature type="domain" description="Sodium/calcium exchanger membrane region" evidence="6">
    <location>
        <begin position="49"/>
        <end position="201"/>
    </location>
</feature>
<evidence type="ECO:0000259" key="6">
    <source>
        <dbReference type="Pfam" id="PF01699"/>
    </source>
</evidence>
<name>A0A1I3WS42_9HYPH</name>
<feature type="transmembrane region" description="Helical" evidence="5">
    <location>
        <begin position="114"/>
        <end position="136"/>
    </location>
</feature>
<feature type="transmembrane region" description="Helical" evidence="5">
    <location>
        <begin position="266"/>
        <end position="285"/>
    </location>
</feature>
<evidence type="ECO:0000256" key="1">
    <source>
        <dbReference type="ARBA" id="ARBA00004141"/>
    </source>
</evidence>
<feature type="transmembrane region" description="Helical" evidence="5">
    <location>
        <begin position="356"/>
        <end position="374"/>
    </location>
</feature>
<evidence type="ECO:0000256" key="3">
    <source>
        <dbReference type="ARBA" id="ARBA00022989"/>
    </source>
</evidence>
<accession>A0A1I3WS42</accession>
<proteinExistence type="predicted"/>
<evidence type="ECO:0000313" key="8">
    <source>
        <dbReference type="Proteomes" id="UP000198755"/>
    </source>
</evidence>
<dbReference type="GO" id="GO:0015385">
    <property type="term" value="F:sodium:proton antiporter activity"/>
    <property type="evidence" value="ECO:0007669"/>
    <property type="project" value="TreeGrafter"/>
</dbReference>
<dbReference type="Pfam" id="PF01699">
    <property type="entry name" value="Na_Ca_ex"/>
    <property type="match status" value="2"/>
</dbReference>
<keyword evidence="3 5" id="KW-1133">Transmembrane helix</keyword>
<dbReference type="PANTHER" id="PTHR37958">
    <property type="entry name" value="SODIUM-POTASSIUM/PROTON ANTIPORTER CHAA"/>
    <property type="match status" value="1"/>
</dbReference>
<dbReference type="GO" id="GO:0005886">
    <property type="term" value="C:plasma membrane"/>
    <property type="evidence" value="ECO:0007669"/>
    <property type="project" value="TreeGrafter"/>
</dbReference>
<feature type="transmembrane region" description="Helical" evidence="5">
    <location>
        <begin position="229"/>
        <end position="246"/>
    </location>
</feature>